<dbReference type="Pfam" id="PF22920">
    <property type="entry name" value="UvrC_RNaseH"/>
    <property type="match status" value="1"/>
</dbReference>
<dbReference type="PANTHER" id="PTHR30562:SF1">
    <property type="entry name" value="UVRABC SYSTEM PROTEIN C"/>
    <property type="match status" value="1"/>
</dbReference>
<gene>
    <name evidence="9" type="primary">uvrC</name>
    <name evidence="9" type="ORF">GF359_04675</name>
</gene>
<dbReference type="Pfam" id="PF08459">
    <property type="entry name" value="UvrC_RNaseH_dom"/>
    <property type="match status" value="1"/>
</dbReference>
<dbReference type="Gene3D" id="3.40.1440.10">
    <property type="entry name" value="GIY-YIG endonuclease"/>
    <property type="match status" value="1"/>
</dbReference>
<dbReference type="GO" id="GO:0009380">
    <property type="term" value="C:excinuclease repair complex"/>
    <property type="evidence" value="ECO:0007669"/>
    <property type="project" value="InterPro"/>
</dbReference>
<dbReference type="SUPFAM" id="SSF46600">
    <property type="entry name" value="C-terminal UvrC-binding domain of UvrB"/>
    <property type="match status" value="1"/>
</dbReference>
<proteinExistence type="inferred from homology"/>
<dbReference type="SMART" id="SM00465">
    <property type="entry name" value="GIYc"/>
    <property type="match status" value="1"/>
</dbReference>
<dbReference type="InterPro" id="IPR000305">
    <property type="entry name" value="GIY-YIG_endonuc"/>
</dbReference>
<dbReference type="InterPro" id="IPR050066">
    <property type="entry name" value="UvrABC_protein_C"/>
</dbReference>
<dbReference type="Gene3D" id="3.30.420.340">
    <property type="entry name" value="UvrC, RNAse H endonuclease domain"/>
    <property type="match status" value="1"/>
</dbReference>
<sequence length="554" mass="63754">MINQAVQESIKQAPHKPGVYVFKDERNRVLYVGKAADLRNRLSSYLSPSAQPAIAFMPRAARVEVTVTSTEAEALIFEENLIKLSKPRYNIRYRDDKRYPYLKVTVSESFPRIYVTRNERRDGNLLFGPYSSVRNLKRTLDAVKRIFKIRTCHYDLPDDRPSRPCLLYQLKLCSAPCKKDFSPLDYKDQLKGLIDFLAGRSDQLEEETERRMLAASARQQYEAAAIVRDQLLAIREVRYHAREASHDATPRDFISVARYSSRAAAVLLKLRERRLYGRETFMLTVPPHTSDADLIHTVMRSIYTHTYDIPSEIVLPELPDDAEVFADWFMTYRDKRVKLSANVRDEKRHLLEIAEENARLALEQDKQAPRTDPLLAKLQEYLHLPSVPYHIEMIDISNIQGTNPTGSIVVFRNARPAKSYYRKFRIKTVKGSNDPAMVAEVVARRLSRLQKEGKQFPDLLILDGGKSQMSLVRELLNRVNLDISVFAFAKSHDHLFGRDGREIIIPASDPVLKLLYRIRNSSHRFAIEYHRKLRGKAAVSSELDNIPGVGEKKT</sequence>
<keyword evidence="3" id="KW-0228">DNA excision</keyword>
<evidence type="ECO:0000313" key="10">
    <source>
        <dbReference type="Proteomes" id="UP000630660"/>
    </source>
</evidence>
<dbReference type="InterPro" id="IPR004791">
    <property type="entry name" value="UvrC"/>
</dbReference>
<dbReference type="NCBIfam" id="TIGR00194">
    <property type="entry name" value="uvrC"/>
    <property type="match status" value="1"/>
</dbReference>
<dbReference type="CDD" id="cd10434">
    <property type="entry name" value="GIY-YIG_UvrC_Cho"/>
    <property type="match status" value="1"/>
</dbReference>
<dbReference type="GO" id="GO:0006289">
    <property type="term" value="P:nucleotide-excision repair"/>
    <property type="evidence" value="ECO:0007669"/>
    <property type="project" value="InterPro"/>
</dbReference>
<evidence type="ECO:0000259" key="7">
    <source>
        <dbReference type="PROSITE" id="PS50164"/>
    </source>
</evidence>
<evidence type="ECO:0000313" key="9">
    <source>
        <dbReference type="EMBL" id="MBD3364489.1"/>
    </source>
</evidence>
<keyword evidence="5" id="KW-0234">DNA repair</keyword>
<dbReference type="PROSITE" id="PS50151">
    <property type="entry name" value="UVR"/>
    <property type="match status" value="1"/>
</dbReference>
<dbReference type="InterPro" id="IPR035901">
    <property type="entry name" value="GIY-YIG_endonuc_sf"/>
</dbReference>
<dbReference type="Pfam" id="PF01541">
    <property type="entry name" value="GIY-YIG"/>
    <property type="match status" value="1"/>
</dbReference>
<dbReference type="SUPFAM" id="SSF82771">
    <property type="entry name" value="GIY-YIG endonuclease"/>
    <property type="match status" value="1"/>
</dbReference>
<dbReference type="EMBL" id="WJKJ01000152">
    <property type="protein sequence ID" value="MBD3364489.1"/>
    <property type="molecule type" value="Genomic_DNA"/>
</dbReference>
<dbReference type="InterPro" id="IPR038476">
    <property type="entry name" value="UvrC_RNase_H_dom_sf"/>
</dbReference>
<dbReference type="HAMAP" id="MF_00203">
    <property type="entry name" value="UvrC"/>
    <property type="match status" value="1"/>
</dbReference>
<dbReference type="GO" id="GO:0009381">
    <property type="term" value="F:excinuclease ABC activity"/>
    <property type="evidence" value="ECO:0007669"/>
    <property type="project" value="InterPro"/>
</dbReference>
<name>A0A9D5KA82_UNCW3</name>
<organism evidence="9 10">
    <name type="scientific">candidate division WOR-3 bacterium</name>
    <dbReference type="NCBI Taxonomy" id="2052148"/>
    <lineage>
        <taxon>Bacteria</taxon>
        <taxon>Bacteria division WOR-3</taxon>
    </lineage>
</organism>
<dbReference type="FunFam" id="3.40.1440.10:FF:000001">
    <property type="entry name" value="UvrABC system protein C"/>
    <property type="match status" value="1"/>
</dbReference>
<feature type="domain" description="UvrC family homology region profile" evidence="8">
    <location>
        <begin position="253"/>
        <end position="476"/>
    </location>
</feature>
<dbReference type="InterPro" id="IPR001162">
    <property type="entry name" value="UvrC_RNase_H_dom"/>
</dbReference>
<feature type="domain" description="UVR" evidence="6">
    <location>
        <begin position="202"/>
        <end position="237"/>
    </location>
</feature>
<dbReference type="PANTHER" id="PTHR30562">
    <property type="entry name" value="UVRC/OXIDOREDUCTASE"/>
    <property type="match status" value="1"/>
</dbReference>
<dbReference type="PROSITE" id="PS50164">
    <property type="entry name" value="GIY_YIG"/>
    <property type="match status" value="1"/>
</dbReference>
<evidence type="ECO:0000259" key="8">
    <source>
        <dbReference type="PROSITE" id="PS50165"/>
    </source>
</evidence>
<dbReference type="PROSITE" id="PS50165">
    <property type="entry name" value="UVRC"/>
    <property type="match status" value="1"/>
</dbReference>
<comment type="caution">
    <text evidence="9">The sequence shown here is derived from an EMBL/GenBank/DDBJ whole genome shotgun (WGS) entry which is preliminary data.</text>
</comment>
<evidence type="ECO:0000256" key="2">
    <source>
        <dbReference type="ARBA" id="ARBA00022763"/>
    </source>
</evidence>
<protein>
    <submittedName>
        <fullName evidence="9">Excinuclease ABC subunit UvrC</fullName>
    </submittedName>
</protein>
<feature type="non-terminal residue" evidence="9">
    <location>
        <position position="554"/>
    </location>
</feature>
<dbReference type="AlphaFoldDB" id="A0A9D5KA82"/>
<accession>A0A9D5KA82</accession>
<evidence type="ECO:0000256" key="1">
    <source>
        <dbReference type="ARBA" id="ARBA00022490"/>
    </source>
</evidence>
<evidence type="ECO:0000259" key="6">
    <source>
        <dbReference type="PROSITE" id="PS50151"/>
    </source>
</evidence>
<dbReference type="Proteomes" id="UP000630660">
    <property type="component" value="Unassembled WGS sequence"/>
</dbReference>
<evidence type="ECO:0000256" key="3">
    <source>
        <dbReference type="ARBA" id="ARBA00022769"/>
    </source>
</evidence>
<evidence type="ECO:0000256" key="5">
    <source>
        <dbReference type="ARBA" id="ARBA00023204"/>
    </source>
</evidence>
<keyword evidence="4" id="KW-0267">Excision nuclease</keyword>
<dbReference type="Pfam" id="PF02151">
    <property type="entry name" value="UVR"/>
    <property type="match status" value="1"/>
</dbReference>
<keyword evidence="1" id="KW-0963">Cytoplasm</keyword>
<dbReference type="InterPro" id="IPR001943">
    <property type="entry name" value="UVR_dom"/>
</dbReference>
<evidence type="ECO:0000256" key="4">
    <source>
        <dbReference type="ARBA" id="ARBA00022881"/>
    </source>
</evidence>
<keyword evidence="2" id="KW-0227">DNA damage</keyword>
<dbReference type="InterPro" id="IPR036876">
    <property type="entry name" value="UVR_dom_sf"/>
</dbReference>
<dbReference type="InterPro" id="IPR047296">
    <property type="entry name" value="GIY-YIG_UvrC_Cho"/>
</dbReference>
<reference evidence="9" key="1">
    <citation type="submission" date="2019-11" db="EMBL/GenBank/DDBJ databases">
        <title>Microbial mats filling the niche in hypersaline microbial mats.</title>
        <authorList>
            <person name="Wong H.L."/>
            <person name="Macleod F.I."/>
            <person name="White R.A. III"/>
            <person name="Burns B.P."/>
        </authorList>
    </citation>
    <scope>NUCLEOTIDE SEQUENCE</scope>
    <source>
        <strain evidence="9">Bin_327</strain>
    </source>
</reference>
<feature type="domain" description="GIY-YIG" evidence="7">
    <location>
        <begin position="15"/>
        <end position="91"/>
    </location>
</feature>